<accession>A0ACC0YQ82</accession>
<name>A0ACC0YQ82_9ROSI</name>
<gene>
    <name evidence="1" type="ORF">Pint_28303</name>
</gene>
<sequence>MRNSFISDLLRFANPTQNFPSRLNELSSLPGFNLYGMSMTDSSSVDIPNFPNLMPQTYLGALQSTNVSDISFVGTEIDEYLTRASQMSLKDAPNNVDGAAMFNDSDDELVILDNMELIPGNDTATFTNEEALSEAWQTAKVKRRRLNSSASGQATEDNVTPEETNPSFSDKLRWLKNLIPDNSSKGLDTVSVLDDAAKYVRSLQRKREFLKQRVDPQTFMDSEELRLKAQYGKIPAFKPVYPKCKSKYPFIFPAPPHQISRSGQPERQGFFSQFTQGTSMRLPPLPDQMPLPEPVPDLHEQVQTLPPWDDELQKLVNQCLH</sequence>
<evidence type="ECO:0000313" key="2">
    <source>
        <dbReference type="Proteomes" id="UP001163603"/>
    </source>
</evidence>
<protein>
    <submittedName>
        <fullName evidence="1">Uncharacterized protein</fullName>
    </submittedName>
</protein>
<dbReference type="EMBL" id="CM047740">
    <property type="protein sequence ID" value="KAJ0040566.1"/>
    <property type="molecule type" value="Genomic_DNA"/>
</dbReference>
<comment type="caution">
    <text evidence="1">The sequence shown here is derived from an EMBL/GenBank/DDBJ whole genome shotgun (WGS) entry which is preliminary data.</text>
</comment>
<proteinExistence type="predicted"/>
<dbReference type="Proteomes" id="UP001163603">
    <property type="component" value="Chromosome 5"/>
</dbReference>
<organism evidence="1 2">
    <name type="scientific">Pistacia integerrima</name>
    <dbReference type="NCBI Taxonomy" id="434235"/>
    <lineage>
        <taxon>Eukaryota</taxon>
        <taxon>Viridiplantae</taxon>
        <taxon>Streptophyta</taxon>
        <taxon>Embryophyta</taxon>
        <taxon>Tracheophyta</taxon>
        <taxon>Spermatophyta</taxon>
        <taxon>Magnoliopsida</taxon>
        <taxon>eudicotyledons</taxon>
        <taxon>Gunneridae</taxon>
        <taxon>Pentapetalae</taxon>
        <taxon>rosids</taxon>
        <taxon>malvids</taxon>
        <taxon>Sapindales</taxon>
        <taxon>Anacardiaceae</taxon>
        <taxon>Pistacia</taxon>
    </lineage>
</organism>
<evidence type="ECO:0000313" key="1">
    <source>
        <dbReference type="EMBL" id="KAJ0040566.1"/>
    </source>
</evidence>
<keyword evidence="2" id="KW-1185">Reference proteome</keyword>
<reference evidence="2" key="1">
    <citation type="journal article" date="2023" name="G3 (Bethesda)">
        <title>Genome assembly and association tests identify interacting loci associated with vigor, precocity, and sex in interspecific pistachio rootstocks.</title>
        <authorList>
            <person name="Palmer W."/>
            <person name="Jacygrad E."/>
            <person name="Sagayaradj S."/>
            <person name="Cavanaugh K."/>
            <person name="Han R."/>
            <person name="Bertier L."/>
            <person name="Beede B."/>
            <person name="Kafkas S."/>
            <person name="Golino D."/>
            <person name="Preece J."/>
            <person name="Michelmore R."/>
        </authorList>
    </citation>
    <scope>NUCLEOTIDE SEQUENCE [LARGE SCALE GENOMIC DNA]</scope>
</reference>